<dbReference type="EMBL" id="CP011309">
    <property type="protein sequence ID" value="AKF27397.1"/>
    <property type="molecule type" value="Genomic_DNA"/>
</dbReference>
<dbReference type="GO" id="GO:0006310">
    <property type="term" value="P:DNA recombination"/>
    <property type="evidence" value="ECO:0007669"/>
    <property type="project" value="InterPro"/>
</dbReference>
<dbReference type="CDD" id="cd03241">
    <property type="entry name" value="ABC_RecN"/>
    <property type="match status" value="1"/>
</dbReference>
<dbReference type="InterPro" id="IPR003395">
    <property type="entry name" value="RecF/RecN/SMC_N"/>
</dbReference>
<comment type="function">
    <text evidence="1 9">May be involved in recombinational repair of damaged DNA.</text>
</comment>
<dbReference type="InterPro" id="IPR027417">
    <property type="entry name" value="P-loop_NTPase"/>
</dbReference>
<evidence type="ECO:0000256" key="9">
    <source>
        <dbReference type="PIRNR" id="PIRNR003128"/>
    </source>
</evidence>
<proteinExistence type="inferred from homology"/>
<evidence type="ECO:0000256" key="2">
    <source>
        <dbReference type="ARBA" id="ARBA00009441"/>
    </source>
</evidence>
<evidence type="ECO:0000256" key="3">
    <source>
        <dbReference type="ARBA" id="ARBA00021315"/>
    </source>
</evidence>
<keyword evidence="7 9" id="KW-0234">DNA repair</keyword>
<evidence type="ECO:0000313" key="13">
    <source>
        <dbReference type="Proteomes" id="UP000034037"/>
    </source>
</evidence>
<keyword evidence="13" id="KW-1185">Reference proteome</keyword>
<dbReference type="RefSeq" id="WP_003863786.1">
    <property type="nucleotide sequence ID" value="NZ_CP011309.1"/>
</dbReference>
<evidence type="ECO:0000259" key="11">
    <source>
        <dbReference type="Pfam" id="PF02463"/>
    </source>
</evidence>
<evidence type="ECO:0000256" key="10">
    <source>
        <dbReference type="SAM" id="MobiDB-lite"/>
    </source>
</evidence>
<dbReference type="GO" id="GO:0006281">
    <property type="term" value="P:DNA repair"/>
    <property type="evidence" value="ECO:0007669"/>
    <property type="project" value="UniProtKB-KW"/>
</dbReference>
<sequence>MLVDIAIENLGVIPAASAEFSSGLTVLTGETGAGKTMVVTGLRLLSGGRADASRVRTGSPQAVVEGRFVTQGVPCDIVERATGIVSNAGGAADENGEFLAVRSVGANGRSKAHLGGRSVPAATLSEFSDELLTIHGQNDQLRLLSPERQLDALDRFDPELAQLRKNYNAKYLTWKSLDKDLQKRLNSRRELAQEVDRLQFAINEIEEVSPQPGEDAELVEQIRRLQDVDTLREQAATALAAIDGAGSLSDAMGGAGGFDESQESASDQLGQAESALAGSDDSKLKDIAVQLAEITSQLSQVSMELGGFLSDLPADPQALDDMLTRQQQLKLLTRKYAADIDGVIEWQRKAQIRLDSIDISSEALDKLKEDSKKAQASMMRAAKKLSAVRAKAATKLGTTVTEELQGLAMQKARFEVALTSIEACASGIDQVDFQLAANAFAQPRPLASSASGGELSRVMLALEVILAAGTTGTTLVFDEVDAGVGGRAAVEIGRRLARLATKNQVIVVTHLPQVAAYADTHLHVAKNVGEASVTSGVESLTFDRRVEELSRMLAGLDDTATGRAHATELLERAQREKEDINEERVEPLLAASA</sequence>
<dbReference type="InterPro" id="IPR004604">
    <property type="entry name" value="DNA_recomb/repair_RecN"/>
</dbReference>
<evidence type="ECO:0000256" key="7">
    <source>
        <dbReference type="ARBA" id="ARBA00023204"/>
    </source>
</evidence>
<dbReference type="FunFam" id="3.40.50.300:FF:000356">
    <property type="entry name" value="DNA repair protein RecN"/>
    <property type="match status" value="1"/>
</dbReference>
<gene>
    <name evidence="12" type="ORF">YH66_07475</name>
</gene>
<feature type="region of interest" description="Disordered" evidence="10">
    <location>
        <begin position="253"/>
        <end position="277"/>
    </location>
</feature>
<keyword evidence="6" id="KW-0067">ATP-binding</keyword>
<accession>A0A0F6Z555</accession>
<evidence type="ECO:0000313" key="12">
    <source>
        <dbReference type="EMBL" id="AKF27397.1"/>
    </source>
</evidence>
<evidence type="ECO:0000256" key="4">
    <source>
        <dbReference type="ARBA" id="ARBA00022741"/>
    </source>
</evidence>
<dbReference type="SUPFAM" id="SSF52540">
    <property type="entry name" value="P-loop containing nucleoside triphosphate hydrolases"/>
    <property type="match status" value="2"/>
</dbReference>
<evidence type="ECO:0000256" key="8">
    <source>
        <dbReference type="ARBA" id="ARBA00033408"/>
    </source>
</evidence>
<feature type="domain" description="RecF/RecN/SMC N-terminal" evidence="11">
    <location>
        <begin position="15"/>
        <end position="526"/>
    </location>
</feature>
<dbReference type="GO" id="GO:0043590">
    <property type="term" value="C:bacterial nucleoid"/>
    <property type="evidence" value="ECO:0007669"/>
    <property type="project" value="TreeGrafter"/>
</dbReference>
<dbReference type="NCBIfam" id="TIGR00634">
    <property type="entry name" value="recN"/>
    <property type="match status" value="1"/>
</dbReference>
<dbReference type="AlphaFoldDB" id="A0A0F6Z555"/>
<dbReference type="HOGENOM" id="CLU_018297_3_0_11"/>
<keyword evidence="4" id="KW-0547">Nucleotide-binding</keyword>
<dbReference type="GO" id="GO:0005524">
    <property type="term" value="F:ATP binding"/>
    <property type="evidence" value="ECO:0007669"/>
    <property type="project" value="UniProtKB-KW"/>
</dbReference>
<dbReference type="PANTHER" id="PTHR11059:SF0">
    <property type="entry name" value="DNA REPAIR PROTEIN RECN"/>
    <property type="match status" value="1"/>
</dbReference>
<dbReference type="PANTHER" id="PTHR11059">
    <property type="entry name" value="DNA REPAIR PROTEIN RECN"/>
    <property type="match status" value="1"/>
</dbReference>
<dbReference type="PIRSF" id="PIRSF003128">
    <property type="entry name" value="RecN"/>
    <property type="match status" value="1"/>
</dbReference>
<dbReference type="Proteomes" id="UP000034037">
    <property type="component" value="Chromosome"/>
</dbReference>
<dbReference type="PATRIC" id="fig|92706.3.peg.1555"/>
<comment type="similarity">
    <text evidence="2 9">Belongs to the RecN family.</text>
</comment>
<evidence type="ECO:0000256" key="1">
    <source>
        <dbReference type="ARBA" id="ARBA00003618"/>
    </source>
</evidence>
<name>A0A0F6Z555_9CORY</name>
<protein>
    <recommendedName>
        <fullName evidence="3 9">DNA repair protein RecN</fullName>
    </recommendedName>
    <alternativeName>
        <fullName evidence="8 9">Recombination protein N</fullName>
    </alternativeName>
</protein>
<dbReference type="FunFam" id="3.40.50.300:FF:000319">
    <property type="entry name" value="DNA repair protein RecN"/>
    <property type="match status" value="1"/>
</dbReference>
<dbReference type="GO" id="GO:0009432">
    <property type="term" value="P:SOS response"/>
    <property type="evidence" value="ECO:0007669"/>
    <property type="project" value="TreeGrafter"/>
</dbReference>
<organism evidence="12 13">
    <name type="scientific">[Brevibacterium] flavum</name>
    <dbReference type="NCBI Taxonomy" id="92706"/>
    <lineage>
        <taxon>Bacteria</taxon>
        <taxon>Bacillati</taxon>
        <taxon>Actinomycetota</taxon>
        <taxon>Actinomycetes</taxon>
        <taxon>Mycobacteriales</taxon>
        <taxon>Corynebacteriaceae</taxon>
        <taxon>Corynebacterium</taxon>
    </lineage>
</organism>
<dbReference type="Gene3D" id="3.40.50.300">
    <property type="entry name" value="P-loop containing nucleotide triphosphate hydrolases"/>
    <property type="match status" value="2"/>
</dbReference>
<evidence type="ECO:0000256" key="6">
    <source>
        <dbReference type="ARBA" id="ARBA00022840"/>
    </source>
</evidence>
<dbReference type="Pfam" id="PF02463">
    <property type="entry name" value="SMC_N"/>
    <property type="match status" value="1"/>
</dbReference>
<reference evidence="12 13" key="1">
    <citation type="submission" date="2015-04" db="EMBL/GenBank/DDBJ databases">
        <title>Complete Genome Sequence of Brevibacterium flavum ATCC 15168.</title>
        <authorList>
            <person name="Ahn J."/>
            <person name="Park G."/>
            <person name="Jeon W."/>
            <person name="Jang Y."/>
            <person name="Jang M."/>
            <person name="Lee H."/>
            <person name="Lee H."/>
        </authorList>
    </citation>
    <scope>NUCLEOTIDE SEQUENCE [LARGE SCALE GENOMIC DNA]</scope>
    <source>
        <strain evidence="12 13">ATCC 15168</strain>
    </source>
</reference>
<evidence type="ECO:0000256" key="5">
    <source>
        <dbReference type="ARBA" id="ARBA00022763"/>
    </source>
</evidence>
<keyword evidence="5 9" id="KW-0227">DNA damage</keyword>